<sequence length="805" mass="83510">MKTIRFLGVWICLVIGLALGAWSLRTPAPLPVDAQPTAFSAQRAMADVTALAQAPHPTGSAQIAKVRDHLLTRMSELGLEVSVRPDQGFYASAQNPRSLTVASVQNLAGVLPGTQRDLPAVLVMSHYDSVHNSPGAADDAAGVAAALEIARALKAGGPAKRDVIFLFTDAEEAGLLGADAFFARAPLAERVGLVVNLEARGDAGRAAMFQTGPGNGALISLYARAAKGPSANSLASTVYAKMPNDTDFTHAVRKGLPGLNLAFIDDQLAYHTPLARADHLEKGSLQHVGDQVLPTIRALADATALPPPAPDAIYSDVLGLFMVSYPPIVGWVLLGVAALLTLFAAWRALSLGAAGGWEIARGAAGLLLVATTAALILHLAGRLLMVRDIQRYYALLIGFDQLLWGAALLAIAAALGVATAMARGASRIIPCVVALVLGGAGSLVGGFDPMGLGLGVATALLAALALGYRTDALGGWIGALVVLLVLALAAQILAPGATVMLTWPLLIAAFGVALVIGIGGTRDKRVALALTGLIGALAIVVLAQLTAWAAFTFAGLGLQEPAVLALFAMLAAPALSPLTHDFATTRWAWRAALVLALGGGGLLTAAALAEGSAQRPALTSALHVADLSTGKAWRVAEQPRLDAWTKAALPDDGGSQPARKTLPPFWRKPVWMSETRAAPVDVPQLSIDRAEDRLLIRLLPAPGAEWVSLRLKPNGPLSQPRLNGRPISLTTEAGQWSVLTYHAPDASGVTLSFTTTGPGQVEVAALEYHNGWPRLAKAPPPKPAGLMAFGMSDKTAVLVRGQMSW</sequence>
<evidence type="ECO:0000256" key="7">
    <source>
        <dbReference type="ARBA" id="ARBA00023180"/>
    </source>
</evidence>
<feature type="transmembrane region" description="Helical" evidence="9">
    <location>
        <begin position="392"/>
        <end position="418"/>
    </location>
</feature>
<keyword evidence="6 9" id="KW-1133">Transmembrane helix</keyword>
<feature type="transmembrane region" description="Helical" evidence="9">
    <location>
        <begin position="450"/>
        <end position="468"/>
    </location>
</feature>
<dbReference type="InterPro" id="IPR045175">
    <property type="entry name" value="M28_fam"/>
</dbReference>
<dbReference type="Gene3D" id="3.40.630.10">
    <property type="entry name" value="Zn peptidases"/>
    <property type="match status" value="1"/>
</dbReference>
<evidence type="ECO:0000256" key="6">
    <source>
        <dbReference type="ARBA" id="ARBA00022989"/>
    </source>
</evidence>
<dbReference type="PANTHER" id="PTHR12147">
    <property type="entry name" value="METALLOPEPTIDASE M28 FAMILY MEMBER"/>
    <property type="match status" value="1"/>
</dbReference>
<feature type="domain" description="Peptidase M28" evidence="10">
    <location>
        <begin position="106"/>
        <end position="294"/>
    </location>
</feature>
<evidence type="ECO:0000256" key="9">
    <source>
        <dbReference type="SAM" id="Phobius"/>
    </source>
</evidence>
<comment type="similarity">
    <text evidence="3">Belongs to the peptidase M28 family.</text>
</comment>
<evidence type="ECO:0000256" key="5">
    <source>
        <dbReference type="ARBA" id="ARBA00022554"/>
    </source>
</evidence>
<feature type="transmembrane region" description="Helical" evidence="9">
    <location>
        <begin position="556"/>
        <end position="575"/>
    </location>
</feature>
<feature type="transmembrane region" description="Helical" evidence="9">
    <location>
        <begin position="361"/>
        <end position="380"/>
    </location>
</feature>
<accession>A0ABN5IPG2</accession>
<evidence type="ECO:0000256" key="1">
    <source>
        <dbReference type="ARBA" id="ARBA00003273"/>
    </source>
</evidence>
<organism evidence="11 12">
    <name type="scientific">Caulobacter segnis</name>
    <dbReference type="NCBI Taxonomy" id="88688"/>
    <lineage>
        <taxon>Bacteria</taxon>
        <taxon>Pseudomonadati</taxon>
        <taxon>Pseudomonadota</taxon>
        <taxon>Alphaproteobacteria</taxon>
        <taxon>Caulobacterales</taxon>
        <taxon>Caulobacteraceae</taxon>
        <taxon>Caulobacter</taxon>
    </lineage>
</organism>
<evidence type="ECO:0000256" key="4">
    <source>
        <dbReference type="ARBA" id="ARBA00017435"/>
    </source>
</evidence>
<reference evidence="11 12" key="1">
    <citation type="journal article" date="2015" name="Biotechnol. Bioeng.">
        <title>Genome sequence and phenotypic characterization of Caulobacter segnis.</title>
        <authorList>
            <person name="Patel S."/>
            <person name="Fletcher B."/>
            <person name="Scott D.C."/>
            <person name="Ely B."/>
        </authorList>
    </citation>
    <scope>NUCLEOTIDE SEQUENCE [LARGE SCALE GENOMIC DNA]</scope>
    <source>
        <strain evidence="11 12">TK0059</strain>
    </source>
</reference>
<dbReference type="RefSeq" id="WP_013077774.1">
    <property type="nucleotide sequence ID" value="NZ_CP027850.1"/>
</dbReference>
<dbReference type="Pfam" id="PF04389">
    <property type="entry name" value="Peptidase_M28"/>
    <property type="match status" value="1"/>
</dbReference>
<feature type="transmembrane region" description="Helical" evidence="9">
    <location>
        <begin position="425"/>
        <end position="444"/>
    </location>
</feature>
<keyword evidence="5" id="KW-0926">Vacuole</keyword>
<dbReference type="Proteomes" id="UP000240527">
    <property type="component" value="Chromosome"/>
</dbReference>
<dbReference type="SUPFAM" id="SSF53187">
    <property type="entry name" value="Zn-dependent exopeptidases"/>
    <property type="match status" value="1"/>
</dbReference>
<evidence type="ECO:0000256" key="8">
    <source>
        <dbReference type="ARBA" id="ARBA00031512"/>
    </source>
</evidence>
<feature type="transmembrane region" description="Helical" evidence="9">
    <location>
        <begin position="475"/>
        <end position="494"/>
    </location>
</feature>
<dbReference type="InterPro" id="IPR007484">
    <property type="entry name" value="Peptidase_M28"/>
</dbReference>
<evidence type="ECO:0000313" key="12">
    <source>
        <dbReference type="Proteomes" id="UP000240527"/>
    </source>
</evidence>
<keyword evidence="12" id="KW-1185">Reference proteome</keyword>
<dbReference type="EMBL" id="CP027850">
    <property type="protein sequence ID" value="AVQ00923.1"/>
    <property type="molecule type" value="Genomic_DNA"/>
</dbReference>
<evidence type="ECO:0000313" key="11">
    <source>
        <dbReference type="EMBL" id="AVQ00923.1"/>
    </source>
</evidence>
<keyword evidence="9" id="KW-0812">Transmembrane</keyword>
<gene>
    <name evidence="11" type="ORF">B7G68_03030</name>
</gene>
<comment type="subcellular location">
    <subcellularLocation>
        <location evidence="2">Vacuole membrane</location>
        <topology evidence="2">Multi-pass membrane protein</topology>
    </subcellularLocation>
</comment>
<keyword evidence="7" id="KW-0325">Glycoprotein</keyword>
<proteinExistence type="inferred from homology"/>
<keyword evidence="9" id="KW-0472">Membrane</keyword>
<feature type="transmembrane region" description="Helical" evidence="9">
    <location>
        <begin position="526"/>
        <end position="550"/>
    </location>
</feature>
<name>A0ABN5IPG2_9CAUL</name>
<dbReference type="PANTHER" id="PTHR12147:SF58">
    <property type="entry name" value="VACUOLAR MEMBRANE PROTEASE"/>
    <property type="match status" value="1"/>
</dbReference>
<feature type="transmembrane region" description="Helical" evidence="9">
    <location>
        <begin position="500"/>
        <end position="519"/>
    </location>
</feature>
<feature type="transmembrane region" description="Helical" evidence="9">
    <location>
        <begin position="328"/>
        <end position="349"/>
    </location>
</feature>
<evidence type="ECO:0000256" key="3">
    <source>
        <dbReference type="ARBA" id="ARBA00010918"/>
    </source>
</evidence>
<evidence type="ECO:0000259" key="10">
    <source>
        <dbReference type="Pfam" id="PF04389"/>
    </source>
</evidence>
<evidence type="ECO:0000256" key="2">
    <source>
        <dbReference type="ARBA" id="ARBA00004128"/>
    </source>
</evidence>
<feature type="transmembrane region" description="Helical" evidence="9">
    <location>
        <begin position="587"/>
        <end position="609"/>
    </location>
</feature>
<protein>
    <recommendedName>
        <fullName evidence="4">Vacuolar membrane protease</fullName>
    </recommendedName>
    <alternativeName>
        <fullName evidence="8">FXNA-related family protease 1</fullName>
    </alternativeName>
</protein>
<comment type="function">
    <text evidence="1">May be involved in vacuolar sorting and osmoregulation.</text>
</comment>